<comment type="caution">
    <text evidence="2">The sequence shown here is derived from an EMBL/GenBank/DDBJ whole genome shotgun (WGS) entry which is preliminary data.</text>
</comment>
<proteinExistence type="predicted"/>
<gene>
    <name evidence="2" type="ORF">SLS55_000588</name>
</gene>
<accession>A0ABR3CUQ5</accession>
<feature type="transmembrane region" description="Helical" evidence="1">
    <location>
        <begin position="88"/>
        <end position="110"/>
    </location>
</feature>
<dbReference type="Proteomes" id="UP001430584">
    <property type="component" value="Unassembled WGS sequence"/>
</dbReference>
<feature type="transmembrane region" description="Helical" evidence="1">
    <location>
        <begin position="186"/>
        <end position="204"/>
    </location>
</feature>
<sequence length="615" mass="67070">MERLSSSYRQTSRSEDGLKLPRFEAVDLNDWKHTPTDDSPNADHGVLFVPPTTRPTLRLDNFTPLEPEDENPLRARRYSRKIEESSRFGLWTLILLLLALVMVILTALYSTGSAKSLMRGKIFATSSSNAILVLRILTELCAVILSALVIVVVEDLQWALASRPEGVGLLHFIGLDSGTGQKYSSAFRLLVILSIPLPGIILMGDINIELVFFPEKTYAVAAGLADFNASYISHLTAVSTTALLVQMGNPLWSDRDAVSVEPLGPGKGHCTVSNTSSAWVACEESYFMSGGFNSISPQADDLSSYPEAKAYVVPNVKGYHVEYGQVHDIQTLHDEGNCHLIGSAGAAAYWCSAIGSDQELLFGSAYCPISLQMNSSCLNTTSWTSELDLATSMFVYRRFATVNYSRTNFSIVSVTDLSTPEVYPVSLEDYMLALSSVVPGFNASVDVKGDNSQLATYAVTALPISDSQVAKKISLKAIRKAMSVPLDYFQANYFAPGPNIWELDEPREGLADDMYTELSIAILSHQVVAGRVSRWLFIASAGVLLLISAAGIAATVRVCERRPERCGYPSLDFAAVCARGSSDGNGLHRSLTRLGERPNKYEVASRIQGERIVLR</sequence>
<keyword evidence="3" id="KW-1185">Reference proteome</keyword>
<dbReference type="EMBL" id="JAJVCZ030000001">
    <property type="protein sequence ID" value="KAL0264638.1"/>
    <property type="molecule type" value="Genomic_DNA"/>
</dbReference>
<feature type="transmembrane region" description="Helical" evidence="1">
    <location>
        <begin position="535"/>
        <end position="556"/>
    </location>
</feature>
<protein>
    <submittedName>
        <fullName evidence="2">Uncharacterized protein</fullName>
    </submittedName>
</protein>
<evidence type="ECO:0000313" key="3">
    <source>
        <dbReference type="Proteomes" id="UP001430584"/>
    </source>
</evidence>
<feature type="transmembrane region" description="Helical" evidence="1">
    <location>
        <begin position="130"/>
        <end position="153"/>
    </location>
</feature>
<reference evidence="2 3" key="1">
    <citation type="submission" date="2024-02" db="EMBL/GenBank/DDBJ databases">
        <title>De novo assembly and annotation of 12 fungi associated with fruit tree decline syndrome in Ontario, Canada.</title>
        <authorList>
            <person name="Sulman M."/>
            <person name="Ellouze W."/>
            <person name="Ilyukhin E."/>
        </authorList>
    </citation>
    <scope>NUCLEOTIDE SEQUENCE [LARGE SCALE GENOMIC DNA]</scope>
    <source>
        <strain evidence="2 3">FDS-637</strain>
    </source>
</reference>
<keyword evidence="1" id="KW-0472">Membrane</keyword>
<name>A0ABR3CUQ5_9PEZI</name>
<dbReference type="RefSeq" id="XP_066637378.1">
    <property type="nucleotide sequence ID" value="XM_066772099.1"/>
</dbReference>
<evidence type="ECO:0000256" key="1">
    <source>
        <dbReference type="SAM" id="Phobius"/>
    </source>
</evidence>
<organism evidence="2 3">
    <name type="scientific">Diplodia seriata</name>
    <dbReference type="NCBI Taxonomy" id="420778"/>
    <lineage>
        <taxon>Eukaryota</taxon>
        <taxon>Fungi</taxon>
        <taxon>Dikarya</taxon>
        <taxon>Ascomycota</taxon>
        <taxon>Pezizomycotina</taxon>
        <taxon>Dothideomycetes</taxon>
        <taxon>Dothideomycetes incertae sedis</taxon>
        <taxon>Botryosphaeriales</taxon>
        <taxon>Botryosphaeriaceae</taxon>
        <taxon>Diplodia</taxon>
    </lineage>
</organism>
<evidence type="ECO:0000313" key="2">
    <source>
        <dbReference type="EMBL" id="KAL0264638.1"/>
    </source>
</evidence>
<keyword evidence="1" id="KW-1133">Transmembrane helix</keyword>
<keyword evidence="1" id="KW-0812">Transmembrane</keyword>
<dbReference type="GeneID" id="92004673"/>